<proteinExistence type="predicted"/>
<dbReference type="Pfam" id="PF03572">
    <property type="entry name" value="Peptidase_S41"/>
    <property type="match status" value="1"/>
</dbReference>
<dbReference type="GO" id="GO:0008236">
    <property type="term" value="F:serine-type peptidase activity"/>
    <property type="evidence" value="ECO:0007669"/>
    <property type="project" value="InterPro"/>
</dbReference>
<dbReference type="GO" id="GO:0006508">
    <property type="term" value="P:proteolysis"/>
    <property type="evidence" value="ECO:0007669"/>
    <property type="project" value="InterPro"/>
</dbReference>
<feature type="domain" description="Tail specific protease" evidence="1">
    <location>
        <begin position="68"/>
        <end position="297"/>
    </location>
</feature>
<accession>A0A644SN97</accession>
<evidence type="ECO:0000259" key="1">
    <source>
        <dbReference type="SMART" id="SM00245"/>
    </source>
</evidence>
<name>A0A644SN97_9ZZZZ</name>
<dbReference type="EMBL" id="VSSQ01000001">
    <property type="protein sequence ID" value="MPL55092.1"/>
    <property type="molecule type" value="Genomic_DNA"/>
</dbReference>
<gene>
    <name evidence="2" type="ORF">SDC9_00559</name>
</gene>
<sequence>MKLIPIFFFVITSSFAFGQFNDKKEFKKVTSEILDIIKRKSMVRDSIDWPTFTHEIENEVDNADLSQANFIIYKIIRKLRSYGDNHSIYQDKIETETYYSKKDSISYPTSRLINGNIGLLILPSHLSMNPEENLKYATILREEIQNLDQNQISGWIVDVRENEGGNMWPMIAGLNPLIQDGIVGFFASNKTITNWYSKSIKPIGVKRMTNNYKCKDLSKKIAVLISDKTASSGEMTAISLLARENSKTFGNKTAGYTTANAMYKLSNGATLLLAVSYSMDKNKKKYTDGINPEVWIEENEDILGGAVKWLEKSE</sequence>
<dbReference type="SMART" id="SM00245">
    <property type="entry name" value="TSPc"/>
    <property type="match status" value="1"/>
</dbReference>
<dbReference type="GO" id="GO:0007165">
    <property type="term" value="P:signal transduction"/>
    <property type="evidence" value="ECO:0007669"/>
    <property type="project" value="TreeGrafter"/>
</dbReference>
<dbReference type="AlphaFoldDB" id="A0A644SN97"/>
<comment type="caution">
    <text evidence="2">The sequence shown here is derived from an EMBL/GenBank/DDBJ whole genome shotgun (WGS) entry which is preliminary data.</text>
</comment>
<evidence type="ECO:0000313" key="2">
    <source>
        <dbReference type="EMBL" id="MPL55092.1"/>
    </source>
</evidence>
<dbReference type="GO" id="GO:0004175">
    <property type="term" value="F:endopeptidase activity"/>
    <property type="evidence" value="ECO:0007669"/>
    <property type="project" value="TreeGrafter"/>
</dbReference>
<reference evidence="2" key="1">
    <citation type="submission" date="2019-08" db="EMBL/GenBank/DDBJ databases">
        <authorList>
            <person name="Kucharzyk K."/>
            <person name="Murdoch R.W."/>
            <person name="Higgins S."/>
            <person name="Loffler F."/>
        </authorList>
    </citation>
    <scope>NUCLEOTIDE SEQUENCE</scope>
</reference>
<dbReference type="InterPro" id="IPR005151">
    <property type="entry name" value="Tail-specific_protease"/>
</dbReference>
<dbReference type="PANTHER" id="PTHR32060:SF30">
    <property type="entry name" value="CARBOXY-TERMINAL PROCESSING PROTEASE CTPA"/>
    <property type="match status" value="1"/>
</dbReference>
<dbReference type="PANTHER" id="PTHR32060">
    <property type="entry name" value="TAIL-SPECIFIC PROTEASE"/>
    <property type="match status" value="1"/>
</dbReference>
<dbReference type="SUPFAM" id="SSF52096">
    <property type="entry name" value="ClpP/crotonase"/>
    <property type="match status" value="1"/>
</dbReference>
<dbReference type="Gene3D" id="3.90.226.10">
    <property type="entry name" value="2-enoyl-CoA Hydratase, Chain A, domain 1"/>
    <property type="match status" value="1"/>
</dbReference>
<protein>
    <recommendedName>
        <fullName evidence="1">Tail specific protease domain-containing protein</fullName>
    </recommendedName>
</protein>
<dbReference type="InterPro" id="IPR029045">
    <property type="entry name" value="ClpP/crotonase-like_dom_sf"/>
</dbReference>
<organism evidence="2">
    <name type="scientific">bioreactor metagenome</name>
    <dbReference type="NCBI Taxonomy" id="1076179"/>
    <lineage>
        <taxon>unclassified sequences</taxon>
        <taxon>metagenomes</taxon>
        <taxon>ecological metagenomes</taxon>
    </lineage>
</organism>
<dbReference type="GO" id="GO:0030288">
    <property type="term" value="C:outer membrane-bounded periplasmic space"/>
    <property type="evidence" value="ECO:0007669"/>
    <property type="project" value="TreeGrafter"/>
</dbReference>